<keyword evidence="2" id="KW-0732">Signal</keyword>
<dbReference type="EMBL" id="CP063374">
    <property type="protein sequence ID" value="QOV46313.1"/>
    <property type="molecule type" value="Genomic_DNA"/>
</dbReference>
<evidence type="ECO:0000256" key="2">
    <source>
        <dbReference type="SAM" id="SignalP"/>
    </source>
</evidence>
<dbReference type="PROSITE" id="PS51257">
    <property type="entry name" value="PROKAR_LIPOPROTEIN"/>
    <property type="match status" value="1"/>
</dbReference>
<organism evidence="3 4">
    <name type="scientific">Streptomyces chromofuscus</name>
    <dbReference type="NCBI Taxonomy" id="42881"/>
    <lineage>
        <taxon>Bacteria</taxon>
        <taxon>Bacillati</taxon>
        <taxon>Actinomycetota</taxon>
        <taxon>Actinomycetes</taxon>
        <taxon>Kitasatosporales</taxon>
        <taxon>Streptomycetaceae</taxon>
        <taxon>Streptomyces</taxon>
    </lineage>
</organism>
<feature type="chain" id="PRO_5039343191" description="Lipoprotein" evidence="2">
    <location>
        <begin position="22"/>
        <end position="196"/>
    </location>
</feature>
<dbReference type="AlphaFoldDB" id="A0A7M2TEF1"/>
<name>A0A7M2TEF1_STRCW</name>
<dbReference type="Proteomes" id="UP000594008">
    <property type="component" value="Chromosome"/>
</dbReference>
<dbReference type="KEGG" id="schf:IPT68_10610"/>
<accession>A0A7M2TEF1</accession>
<feature type="signal peptide" evidence="2">
    <location>
        <begin position="1"/>
        <end position="21"/>
    </location>
</feature>
<sequence length="196" mass="20276">MKGRRVTALLVGLAAALTLTACGVPPSDVIQAGEPASGMYSPRPKPSEPGVVFLYFLDDGDPTAYPRKIGDTADLGNVVDQLFGGPTRSEAVTATTELPRLADTPAVTVGGGKDVSIKLPNDVAPFSQPAMLQLACTVAHARGSFVPLPAATHQDAAHTAPPLDAQRSPTHTSVSVLGDGWTMRQSDDSCPDPPQP</sequence>
<protein>
    <recommendedName>
        <fullName evidence="5">Lipoprotein</fullName>
    </recommendedName>
</protein>
<feature type="region of interest" description="Disordered" evidence="1">
    <location>
        <begin position="152"/>
        <end position="196"/>
    </location>
</feature>
<evidence type="ECO:0000256" key="1">
    <source>
        <dbReference type="SAM" id="MobiDB-lite"/>
    </source>
</evidence>
<proteinExistence type="predicted"/>
<evidence type="ECO:0008006" key="5">
    <source>
        <dbReference type="Google" id="ProtNLM"/>
    </source>
</evidence>
<reference evidence="3 4" key="1">
    <citation type="submission" date="2020-10" db="EMBL/GenBank/DDBJ databases">
        <title>Streptomyces chromofuscus complate genome analysis.</title>
        <authorList>
            <person name="Anwar N."/>
        </authorList>
    </citation>
    <scope>NUCLEOTIDE SEQUENCE [LARGE SCALE GENOMIC DNA]</scope>
    <source>
        <strain evidence="3 4">DSM 40273</strain>
    </source>
</reference>
<keyword evidence="4" id="KW-1185">Reference proteome</keyword>
<gene>
    <name evidence="3" type="ORF">IPT68_10610</name>
</gene>
<evidence type="ECO:0000313" key="3">
    <source>
        <dbReference type="EMBL" id="QOV46313.1"/>
    </source>
</evidence>
<evidence type="ECO:0000313" key="4">
    <source>
        <dbReference type="Proteomes" id="UP000594008"/>
    </source>
</evidence>